<dbReference type="EMBL" id="AMYT01000012">
    <property type="protein sequence ID" value="EKU27529.1"/>
    <property type="molecule type" value="Genomic_DNA"/>
</dbReference>
<dbReference type="GO" id="GO:0006465">
    <property type="term" value="P:signal peptide processing"/>
    <property type="evidence" value="ECO:0007669"/>
    <property type="project" value="TreeGrafter"/>
</dbReference>
<feature type="transmembrane region" description="Helical" evidence="1">
    <location>
        <begin position="205"/>
        <end position="224"/>
    </location>
</feature>
<dbReference type="PANTHER" id="PTHR30487">
    <property type="entry name" value="TYPE 4 PREPILIN-LIKE PROTEINS LEADER PEPTIDE-PROCESSING ENZYME"/>
    <property type="match status" value="1"/>
</dbReference>
<feature type="domain" description="Prepilin peptidase A24 N-terminal" evidence="2">
    <location>
        <begin position="7"/>
        <end position="84"/>
    </location>
</feature>
<organism evidence="3 4">
    <name type="scientific">Catellicoccus marimammalium M35/04/3</name>
    <dbReference type="NCBI Taxonomy" id="1234409"/>
    <lineage>
        <taxon>Bacteria</taxon>
        <taxon>Bacillati</taxon>
        <taxon>Bacillota</taxon>
        <taxon>Bacilli</taxon>
        <taxon>Lactobacillales</taxon>
        <taxon>Enterococcaceae</taxon>
        <taxon>Catellicoccus</taxon>
    </lineage>
</organism>
<dbReference type="Proteomes" id="UP000016057">
    <property type="component" value="Unassembled WGS sequence"/>
</dbReference>
<dbReference type="PANTHER" id="PTHR30487:SF0">
    <property type="entry name" value="PREPILIN LEADER PEPTIDASE_N-METHYLTRANSFERASE-RELATED"/>
    <property type="match status" value="1"/>
</dbReference>
<keyword evidence="1" id="KW-1133">Transmembrane helix</keyword>
<dbReference type="Pfam" id="PF06750">
    <property type="entry name" value="A24_N_bact"/>
    <property type="match status" value="1"/>
</dbReference>
<dbReference type="InterPro" id="IPR050882">
    <property type="entry name" value="Prepilin_peptidase/N-MTase"/>
</dbReference>
<comment type="caution">
    <text evidence="3">The sequence shown here is derived from an EMBL/GenBank/DDBJ whole genome shotgun (WGS) entry which is preliminary data.</text>
</comment>
<evidence type="ECO:0000259" key="2">
    <source>
        <dbReference type="Pfam" id="PF06750"/>
    </source>
</evidence>
<protein>
    <submittedName>
        <fullName evidence="3">Late competence protein ComC, processing protease</fullName>
    </submittedName>
</protein>
<dbReference type="AlphaFoldDB" id="K8Z945"/>
<gene>
    <name evidence="3" type="ORF">C683_0523</name>
</gene>
<dbReference type="InterPro" id="IPR010627">
    <property type="entry name" value="Prepilin_pept_A24_N"/>
</dbReference>
<sequence length="228" mass="27486">MIFLYFLVGSCFGSFFDYLLEYAHQEQPLQNRSYCDFCHHSLAWYDLIPIYSYCHLKGKCRYCGIQICSQSFFTEILFGFLSLYYGLFCSFTFSSYLTFLYLCFVTYCDLCYGEFYPLYFYSFLAFWLSTQSCFQLIHWHWFTFFCWTILAFLFSIWNQERWLGDGDLYIIVFFTLLFPFSTWLSILFWASTLGILYFCFSRRSAFVFLPFLCAALYPAIYFSFPLFS</sequence>
<dbReference type="GO" id="GO:0005886">
    <property type="term" value="C:plasma membrane"/>
    <property type="evidence" value="ECO:0007669"/>
    <property type="project" value="TreeGrafter"/>
</dbReference>
<keyword evidence="3" id="KW-0645">Protease</keyword>
<feature type="transmembrane region" description="Helical" evidence="1">
    <location>
        <begin position="99"/>
        <end position="127"/>
    </location>
</feature>
<dbReference type="RefSeq" id="WP_009489460.1">
    <property type="nucleotide sequence ID" value="NZ_AMYT01000012.1"/>
</dbReference>
<keyword evidence="1" id="KW-0812">Transmembrane</keyword>
<keyword evidence="3" id="KW-0378">Hydrolase</keyword>
<evidence type="ECO:0000313" key="4">
    <source>
        <dbReference type="Proteomes" id="UP000016057"/>
    </source>
</evidence>
<evidence type="ECO:0000256" key="1">
    <source>
        <dbReference type="SAM" id="Phobius"/>
    </source>
</evidence>
<dbReference type="eggNOG" id="COG1989">
    <property type="taxonomic scope" value="Bacteria"/>
</dbReference>
<dbReference type="OrthoDB" id="9789291at2"/>
<feature type="transmembrane region" description="Helical" evidence="1">
    <location>
        <begin position="169"/>
        <end position="198"/>
    </location>
</feature>
<keyword evidence="1" id="KW-0472">Membrane</keyword>
<dbReference type="STRING" id="1234409.C683_0523"/>
<reference evidence="3 4" key="1">
    <citation type="journal article" date="2013" name="Genome Announc.">
        <title>Draft Genome Sequence of Catellicoccus marimammalium, a Novel Species Commonly Found in Gull Feces.</title>
        <authorList>
            <person name="Weigand M.R."/>
            <person name="Ryu H."/>
            <person name="Bozcek L."/>
            <person name="Konstantinidis K.T."/>
            <person name="Santo Domingo J.W."/>
        </authorList>
    </citation>
    <scope>NUCLEOTIDE SEQUENCE [LARGE SCALE GENOMIC DNA]</scope>
    <source>
        <strain evidence="3 4">M35/04/3</strain>
    </source>
</reference>
<dbReference type="GO" id="GO:0004190">
    <property type="term" value="F:aspartic-type endopeptidase activity"/>
    <property type="evidence" value="ECO:0007669"/>
    <property type="project" value="TreeGrafter"/>
</dbReference>
<proteinExistence type="predicted"/>
<keyword evidence="4" id="KW-1185">Reference proteome</keyword>
<evidence type="ECO:0000313" key="3">
    <source>
        <dbReference type="EMBL" id="EKU27529.1"/>
    </source>
</evidence>
<feature type="transmembrane region" description="Helical" evidence="1">
    <location>
        <begin position="139"/>
        <end position="157"/>
    </location>
</feature>
<name>K8Z945_9ENTE</name>
<accession>K8Z945</accession>